<gene>
    <name evidence="1" type="ORF">DPEC_G00105750</name>
</gene>
<keyword evidence="2" id="KW-1185">Reference proteome</keyword>
<name>A0ACC2GXX4_DALPE</name>
<sequence>MSLAWDITKDGLDEFSEFLTKVSPQKLKMTVDVLTKRIELEALVNNLQERIEMIEGRQVLLKQTREELKKHKKNIEENKNFFITVTESYKKQVTIDGKWTKKAVCCTVCEENCHYPGCTIAKTPSWCEVMKNGYCTTCTGRCPVSNHVRENWRYVQEKREITKTHDDLKKKYEDNLRAAGNKADLMTCLQIELNNAVSDKSKLVEESYQCVIQLEQIALKGNSLSTYVHLDFLVERLKEKEEMEKAMRLERMQNCARKEQPNGMDYIRTTLGFIWPMKH</sequence>
<organism evidence="1 2">
    <name type="scientific">Dallia pectoralis</name>
    <name type="common">Alaska blackfish</name>
    <dbReference type="NCBI Taxonomy" id="75939"/>
    <lineage>
        <taxon>Eukaryota</taxon>
        <taxon>Metazoa</taxon>
        <taxon>Chordata</taxon>
        <taxon>Craniata</taxon>
        <taxon>Vertebrata</taxon>
        <taxon>Euteleostomi</taxon>
        <taxon>Actinopterygii</taxon>
        <taxon>Neopterygii</taxon>
        <taxon>Teleostei</taxon>
        <taxon>Protacanthopterygii</taxon>
        <taxon>Esociformes</taxon>
        <taxon>Umbridae</taxon>
        <taxon>Dallia</taxon>
    </lineage>
</organism>
<reference evidence="1" key="1">
    <citation type="submission" date="2021-05" db="EMBL/GenBank/DDBJ databases">
        <authorList>
            <person name="Pan Q."/>
            <person name="Jouanno E."/>
            <person name="Zahm M."/>
            <person name="Klopp C."/>
            <person name="Cabau C."/>
            <person name="Louis A."/>
            <person name="Berthelot C."/>
            <person name="Parey E."/>
            <person name="Roest Crollius H."/>
            <person name="Montfort J."/>
            <person name="Robinson-Rechavi M."/>
            <person name="Bouchez O."/>
            <person name="Lampietro C."/>
            <person name="Lopez Roques C."/>
            <person name="Donnadieu C."/>
            <person name="Postlethwait J."/>
            <person name="Bobe J."/>
            <person name="Dillon D."/>
            <person name="Chandos A."/>
            <person name="von Hippel F."/>
            <person name="Guiguen Y."/>
        </authorList>
    </citation>
    <scope>NUCLEOTIDE SEQUENCE</scope>
    <source>
        <strain evidence="1">YG-Jan2019</strain>
    </source>
</reference>
<accession>A0ACC2GXX4</accession>
<dbReference type="Proteomes" id="UP001157502">
    <property type="component" value="Chromosome 8"/>
</dbReference>
<dbReference type="EMBL" id="CM055735">
    <property type="protein sequence ID" value="KAJ8008522.1"/>
    <property type="molecule type" value="Genomic_DNA"/>
</dbReference>
<evidence type="ECO:0000313" key="1">
    <source>
        <dbReference type="EMBL" id="KAJ8008522.1"/>
    </source>
</evidence>
<proteinExistence type="predicted"/>
<protein>
    <submittedName>
        <fullName evidence="1">Uncharacterized protein</fullName>
    </submittedName>
</protein>
<evidence type="ECO:0000313" key="2">
    <source>
        <dbReference type="Proteomes" id="UP001157502"/>
    </source>
</evidence>
<comment type="caution">
    <text evidence="1">The sequence shown here is derived from an EMBL/GenBank/DDBJ whole genome shotgun (WGS) entry which is preliminary data.</text>
</comment>